<protein>
    <submittedName>
        <fullName evidence="1">Uncharacterized protein</fullName>
    </submittedName>
</protein>
<name>A0A1B9N7V2_9MICO</name>
<dbReference type="OrthoDB" id="5116898at2"/>
<dbReference type="RefSeq" id="WP_067027753.1">
    <property type="nucleotide sequence ID" value="NZ_CP038256.1"/>
</dbReference>
<organism evidence="1 2">
    <name type="scientific">Microbacterium sediminis</name>
    <dbReference type="NCBI Taxonomy" id="904291"/>
    <lineage>
        <taxon>Bacteria</taxon>
        <taxon>Bacillati</taxon>
        <taxon>Actinomycetota</taxon>
        <taxon>Actinomycetes</taxon>
        <taxon>Micrococcales</taxon>
        <taxon>Microbacteriaceae</taxon>
        <taxon>Microbacterium</taxon>
    </lineage>
</organism>
<proteinExistence type="predicted"/>
<dbReference type="STRING" id="904291.A7J15_10635"/>
<keyword evidence="2" id="KW-1185">Reference proteome</keyword>
<sequence length="161" mass="16879">MSVTISLLPLALAAASVFGGGTIAAAVRGGNDARTEESTAVTVRTRMKDRTLLEAALADIGATGIEAGDEVTATLGDARLTLTRGEDEIWQAHLTGELGDDELRRIGEDAITRLDAAYALRVQAAVVQRIRERAETTGFTLADEHRDGDTVTLTLSVGTGT</sequence>
<evidence type="ECO:0000313" key="1">
    <source>
        <dbReference type="EMBL" id="OCG72685.1"/>
    </source>
</evidence>
<comment type="caution">
    <text evidence="1">The sequence shown here is derived from an EMBL/GenBank/DDBJ whole genome shotgun (WGS) entry which is preliminary data.</text>
</comment>
<dbReference type="AlphaFoldDB" id="A0A1B9N7V2"/>
<accession>A0A1B9N7V2</accession>
<reference evidence="1 2" key="1">
    <citation type="submission" date="2016-05" db="EMBL/GenBank/DDBJ databases">
        <authorList>
            <person name="Lavstsen T."/>
            <person name="Jespersen J.S."/>
        </authorList>
    </citation>
    <scope>NUCLEOTIDE SEQUENCE [LARGE SCALE GENOMIC DNA]</scope>
    <source>
        <strain evidence="1 2">YLB-01</strain>
    </source>
</reference>
<evidence type="ECO:0000313" key="2">
    <source>
        <dbReference type="Proteomes" id="UP000093355"/>
    </source>
</evidence>
<gene>
    <name evidence="1" type="ORF">A7J15_10635</name>
</gene>
<dbReference type="Proteomes" id="UP000093355">
    <property type="component" value="Unassembled WGS sequence"/>
</dbReference>
<dbReference type="EMBL" id="LXMD01000029">
    <property type="protein sequence ID" value="OCG72685.1"/>
    <property type="molecule type" value="Genomic_DNA"/>
</dbReference>